<dbReference type="CDD" id="cd00063">
    <property type="entry name" value="FN3"/>
    <property type="match status" value="1"/>
</dbReference>
<dbReference type="EMBL" id="JAIQCJ010001201">
    <property type="protein sequence ID" value="KAJ8791644.1"/>
    <property type="molecule type" value="Genomic_DNA"/>
</dbReference>
<keyword evidence="5 10" id="KW-0472">Membrane</keyword>
<feature type="compositionally biased region" description="Pro residues" evidence="9">
    <location>
        <begin position="697"/>
        <end position="706"/>
    </location>
</feature>
<evidence type="ECO:0000313" key="13">
    <source>
        <dbReference type="EMBL" id="KAJ8791644.1"/>
    </source>
</evidence>
<organism evidence="13 14">
    <name type="scientific">Eschrichtius robustus</name>
    <name type="common">California gray whale</name>
    <name type="synonym">Eschrichtius gibbosus</name>
    <dbReference type="NCBI Taxonomy" id="9764"/>
    <lineage>
        <taxon>Eukaryota</taxon>
        <taxon>Metazoa</taxon>
        <taxon>Chordata</taxon>
        <taxon>Craniata</taxon>
        <taxon>Vertebrata</taxon>
        <taxon>Euteleostomi</taxon>
        <taxon>Mammalia</taxon>
        <taxon>Eutheria</taxon>
        <taxon>Laurasiatheria</taxon>
        <taxon>Artiodactyla</taxon>
        <taxon>Whippomorpha</taxon>
        <taxon>Cetacea</taxon>
        <taxon>Mysticeti</taxon>
        <taxon>Eschrichtiidae</taxon>
        <taxon>Eschrichtius</taxon>
    </lineage>
</organism>
<name>A0AB34HM87_ESCRO</name>
<dbReference type="Pfam" id="PF21460">
    <property type="entry name" value="IL3Rb_N"/>
    <property type="match status" value="2"/>
</dbReference>
<gene>
    <name evidence="13" type="ORF">J1605_020366</name>
</gene>
<evidence type="ECO:0000256" key="9">
    <source>
        <dbReference type="SAM" id="MobiDB-lite"/>
    </source>
</evidence>
<feature type="region of interest" description="Disordered" evidence="9">
    <location>
        <begin position="638"/>
        <end position="939"/>
    </location>
</feature>
<feature type="compositionally biased region" description="Polar residues" evidence="9">
    <location>
        <begin position="792"/>
        <end position="801"/>
    </location>
</feature>
<evidence type="ECO:0000256" key="10">
    <source>
        <dbReference type="SAM" id="Phobius"/>
    </source>
</evidence>
<feature type="domain" description="Fibronectin type-III" evidence="12">
    <location>
        <begin position="200"/>
        <end position="303"/>
    </location>
</feature>
<dbReference type="SMART" id="SM00060">
    <property type="entry name" value="FN3"/>
    <property type="match status" value="2"/>
</dbReference>
<comment type="subcellular location">
    <subcellularLocation>
        <location evidence="1">Membrane</location>
        <topology evidence="1">Single-pass type I membrane protein</topology>
    </subcellularLocation>
</comment>
<dbReference type="PANTHER" id="PTHR23037">
    <property type="entry name" value="CYTOKINE RECEPTOR"/>
    <property type="match status" value="1"/>
</dbReference>
<keyword evidence="7" id="KW-0675">Receptor</keyword>
<protein>
    <recommendedName>
        <fullName evidence="12">Fibronectin type-III domain-containing protein</fullName>
    </recommendedName>
</protein>
<accession>A0AB34HM87</accession>
<feature type="compositionally biased region" description="Polar residues" evidence="9">
    <location>
        <begin position="743"/>
        <end position="752"/>
    </location>
</feature>
<dbReference type="PANTHER" id="PTHR23037:SF22">
    <property type="entry name" value="CYTOKINE RECEPTOR COMMON SUBUNIT BETA"/>
    <property type="match status" value="1"/>
</dbReference>
<dbReference type="PROSITE" id="PS50853">
    <property type="entry name" value="FN3"/>
    <property type="match status" value="1"/>
</dbReference>
<evidence type="ECO:0000256" key="11">
    <source>
        <dbReference type="SAM" id="SignalP"/>
    </source>
</evidence>
<reference evidence="13 14" key="1">
    <citation type="submission" date="2022-11" db="EMBL/GenBank/DDBJ databases">
        <title>Whole genome sequence of Eschrichtius robustus ER-17-0199.</title>
        <authorList>
            <person name="Bruniche-Olsen A."/>
            <person name="Black A.N."/>
            <person name="Fields C.J."/>
            <person name="Walden K."/>
            <person name="Dewoody J.A."/>
        </authorList>
    </citation>
    <scope>NUCLEOTIDE SEQUENCE [LARGE SCALE GENOMIC DNA]</scope>
    <source>
        <strain evidence="13">ER-17-0199</strain>
        <tissue evidence="13">Blubber</tissue>
    </source>
</reference>
<feature type="transmembrane region" description="Helical" evidence="10">
    <location>
        <begin position="571"/>
        <end position="593"/>
    </location>
</feature>
<proteinExistence type="predicted"/>
<dbReference type="InterPro" id="IPR003531">
    <property type="entry name" value="Hempt_rcpt_S_F1_CS"/>
</dbReference>
<keyword evidence="6" id="KW-1015">Disulfide bond</keyword>
<dbReference type="Gene3D" id="2.60.40.10">
    <property type="entry name" value="Immunoglobulins"/>
    <property type="match status" value="5"/>
</dbReference>
<evidence type="ECO:0000256" key="1">
    <source>
        <dbReference type="ARBA" id="ARBA00004479"/>
    </source>
</evidence>
<dbReference type="PROSITE" id="PS01355">
    <property type="entry name" value="HEMATOPO_REC_S_F1"/>
    <property type="match status" value="1"/>
</dbReference>
<keyword evidence="4 10" id="KW-1133">Transmembrane helix</keyword>
<dbReference type="InterPro" id="IPR003961">
    <property type="entry name" value="FN3_dom"/>
</dbReference>
<dbReference type="Proteomes" id="UP001159641">
    <property type="component" value="Unassembled WGS sequence"/>
</dbReference>
<keyword evidence="3 11" id="KW-0732">Signal</keyword>
<evidence type="ECO:0000259" key="12">
    <source>
        <dbReference type="PROSITE" id="PS50853"/>
    </source>
</evidence>
<dbReference type="GO" id="GO:0004896">
    <property type="term" value="F:cytokine receptor activity"/>
    <property type="evidence" value="ECO:0007669"/>
    <property type="project" value="InterPro"/>
</dbReference>
<evidence type="ECO:0000256" key="3">
    <source>
        <dbReference type="ARBA" id="ARBA00022729"/>
    </source>
</evidence>
<evidence type="ECO:0000313" key="14">
    <source>
        <dbReference type="Proteomes" id="UP001159641"/>
    </source>
</evidence>
<evidence type="ECO:0000256" key="2">
    <source>
        <dbReference type="ARBA" id="ARBA00022692"/>
    </source>
</evidence>
<keyword evidence="8" id="KW-0325">Glycoprotein</keyword>
<feature type="signal peptide" evidence="11">
    <location>
        <begin position="1"/>
        <end position="24"/>
    </location>
</feature>
<feature type="chain" id="PRO_5044346535" description="Fibronectin type-III domain-containing protein" evidence="11">
    <location>
        <begin position="25"/>
        <end position="1031"/>
    </location>
</feature>
<evidence type="ECO:0000256" key="8">
    <source>
        <dbReference type="ARBA" id="ARBA00023180"/>
    </source>
</evidence>
<keyword evidence="2 10" id="KW-0812">Transmembrane</keyword>
<sequence length="1031" mass="111327">MALTRGLLPLALLVLCWGPCVAGAQETFPLQTLRCHNDYTSRIVCRWADTQDAQRLVNVTLHRRLNRRVRPGLGPEGRKGLCCGDCAGREVSQGSWTSTLVSGSSGRDPASDYGYDPYVLSPAQIFPQVPDPGLPQPVSCDLSDGMPWFDGHCPGCVPRICVIPYEVFVIADHDYFSFRPDQPLGAQLTVTLSQHVQPPAPKDLNIRAAGDGFLLSWSVAHGGSQSHWLSSLEFEVVYRRLQDSWEDAPTIYSNSSRAILGPEHLMPSSTYVARVRTRLAPGSGLSGRPSQWSTEVRWASQPGNESQPQNLQCFFDGAALLSCSWEVRSEVASSVFFTLFYKSGPSARCHSSSGGVIPHVALPPPALACAVILREEECSPVQTEETSSPYIRHCCQIPVPDPRNHSQYIVSVRPKEEEKLIKSSDNIQMAPPTLNVTKGRDGYTLHWKEGKMNYEHIACIFQVQYKKEAASWEIWGCDYKVTTDGQQEIWGAEAEGLHSCAHAHQTSAHLLTHLHPQETKTEDFQNAHSMCLPPLEPATRYQARVRVKPDPQGYNGIWSEWSEESSWDTEWVLSMWVLALILVISTLILLVSLRFCGVYGYRLNQEWEEKIPSPSKSHLFQNGRAGLRLPHSMHVIGSGSHAHRGPWGGSCPQPEGASPVDFGHSEVSPLTTEDPKDACDSSPDPDMTLVTSDLPTEQPPRPPPELATPSSRPESQASGFDFNGPYLGPPHSRSLPDIVGQQGPLQTGTSRKPQPPESPKYLFLPAGGQVQLVPLAQVMGPGKARDADLRSSPGTEGSPSLESGAGPAPPEPGVMVGGQGPKDRAPPCLPTGSRGPEEGTVATGYVTTADLTFTPPTGAPSPSQAPPLGLPSDQNPSLCPGLAAGPPGSLAPLKPEFEGYVELPPTTGQFPQSPLASPAPPAASSAVLSPGPPRADVFSVSPTPEGLLVLQQVGDYCFLPGPGSGPLSPQSKPTSPGPCPEIRDLNQVFQAKKPPSQAIPQVPAIQLFKALKQQDYLSLPPWDVSRPGEVR</sequence>
<dbReference type="InterPro" id="IPR048668">
    <property type="entry name" value="IL3RB_N"/>
</dbReference>
<dbReference type="SUPFAM" id="SSF49265">
    <property type="entry name" value="Fibronectin type III"/>
    <property type="match status" value="5"/>
</dbReference>
<evidence type="ECO:0000256" key="5">
    <source>
        <dbReference type="ARBA" id="ARBA00023136"/>
    </source>
</evidence>
<feature type="region of interest" description="Disordered" evidence="9">
    <location>
        <begin position="961"/>
        <end position="981"/>
    </location>
</feature>
<evidence type="ECO:0000256" key="6">
    <source>
        <dbReference type="ARBA" id="ARBA00023157"/>
    </source>
</evidence>
<evidence type="ECO:0000256" key="7">
    <source>
        <dbReference type="ARBA" id="ARBA00023170"/>
    </source>
</evidence>
<feature type="compositionally biased region" description="Polar residues" evidence="9">
    <location>
        <begin position="845"/>
        <end position="855"/>
    </location>
</feature>
<dbReference type="InterPro" id="IPR036116">
    <property type="entry name" value="FN3_sf"/>
</dbReference>
<feature type="compositionally biased region" description="Low complexity" evidence="9">
    <location>
        <begin position="911"/>
        <end position="929"/>
    </location>
</feature>
<feature type="compositionally biased region" description="Pro residues" evidence="9">
    <location>
        <begin position="857"/>
        <end position="869"/>
    </location>
</feature>
<evidence type="ECO:0000256" key="4">
    <source>
        <dbReference type="ARBA" id="ARBA00022989"/>
    </source>
</evidence>
<comment type="caution">
    <text evidence="13">The sequence shown here is derived from an EMBL/GenBank/DDBJ whole genome shotgun (WGS) entry which is preliminary data.</text>
</comment>
<dbReference type="AlphaFoldDB" id="A0AB34HM87"/>
<dbReference type="InterPro" id="IPR013783">
    <property type="entry name" value="Ig-like_fold"/>
</dbReference>
<dbReference type="GO" id="GO:0009897">
    <property type="term" value="C:external side of plasma membrane"/>
    <property type="evidence" value="ECO:0007669"/>
    <property type="project" value="TreeGrafter"/>
</dbReference>
<keyword evidence="14" id="KW-1185">Reference proteome</keyword>